<gene>
    <name evidence="2" type="ORF">PY649_20435</name>
</gene>
<dbReference type="Proteomes" id="UP001172645">
    <property type="component" value="Unassembled WGS sequence"/>
</dbReference>
<dbReference type="Pfam" id="PF04447">
    <property type="entry name" value="dATP-dGTP_PPHyd"/>
    <property type="match status" value="1"/>
</dbReference>
<reference evidence="2" key="1">
    <citation type="submission" date="2023-06" db="EMBL/GenBank/DDBJ databases">
        <title>Phylogenetic Diversity of Rhizobium strains.</title>
        <authorList>
            <person name="Moura F.T."/>
            <person name="Helene L.C.F."/>
            <person name="Hungria M."/>
        </authorList>
    </citation>
    <scope>NUCLEOTIDE SEQUENCE</scope>
    <source>
        <strain evidence="2">CCGE526</strain>
    </source>
</reference>
<evidence type="ECO:0000259" key="1">
    <source>
        <dbReference type="Pfam" id="PF04447"/>
    </source>
</evidence>
<evidence type="ECO:0000313" key="2">
    <source>
        <dbReference type="EMBL" id="MDL2401278.1"/>
    </source>
</evidence>
<dbReference type="InterPro" id="IPR007538">
    <property type="entry name" value="dATP/dGTP_dipphydrolase_MazZ"/>
</dbReference>
<evidence type="ECO:0000313" key="3">
    <source>
        <dbReference type="Proteomes" id="UP001172645"/>
    </source>
</evidence>
<comment type="caution">
    <text evidence="2">The sequence shown here is derived from an EMBL/GenBank/DDBJ whole genome shotgun (WGS) entry which is preliminary data.</text>
</comment>
<dbReference type="EMBL" id="JARFYM010000017">
    <property type="protein sequence ID" value="MDL2401278.1"/>
    <property type="molecule type" value="Genomic_DNA"/>
</dbReference>
<dbReference type="RefSeq" id="WP_285870471.1">
    <property type="nucleotide sequence ID" value="NZ_JARFYM010000017.1"/>
</dbReference>
<sequence>MTTQKYPIPTHDHAVQGLPPAVADALDEAWLADFAAWNLATFGPGPRTQGTIDHIRKELVEIERDPTDPAEWVDIVLLGLNGLIRLGYTPGQAIGLIRSKLTVNKARQWPDWRDTDPHKAIEHVKGGAE</sequence>
<name>A0ABT7JY52_9HYPH</name>
<protein>
    <submittedName>
        <fullName evidence="2">DUF550 domain-containing protein</fullName>
    </submittedName>
</protein>
<keyword evidence="3" id="KW-1185">Reference proteome</keyword>
<feature type="domain" description="dATP/dGTP diphosphohydrolase MazZ" evidence="1">
    <location>
        <begin position="30"/>
        <end position="123"/>
    </location>
</feature>
<proteinExistence type="predicted"/>
<organism evidence="2 3">
    <name type="scientific">Rhizobium mayense</name>
    <dbReference type="NCBI Taxonomy" id="1312184"/>
    <lineage>
        <taxon>Bacteria</taxon>
        <taxon>Pseudomonadati</taxon>
        <taxon>Pseudomonadota</taxon>
        <taxon>Alphaproteobacteria</taxon>
        <taxon>Hyphomicrobiales</taxon>
        <taxon>Rhizobiaceae</taxon>
        <taxon>Rhizobium/Agrobacterium group</taxon>
        <taxon>Rhizobium</taxon>
    </lineage>
</organism>
<accession>A0ABT7JY52</accession>